<evidence type="ECO:0000313" key="2">
    <source>
        <dbReference type="Proteomes" id="UP000475862"/>
    </source>
</evidence>
<evidence type="ECO:0000313" key="1">
    <source>
        <dbReference type="EMBL" id="KAE9524188.1"/>
    </source>
</evidence>
<dbReference type="EMBL" id="VYZN01000071">
    <property type="protein sequence ID" value="KAE9524188.1"/>
    <property type="molecule type" value="Genomic_DNA"/>
</dbReference>
<proteinExistence type="predicted"/>
<dbReference type="Proteomes" id="UP000475862">
    <property type="component" value="Unassembled WGS sequence"/>
</dbReference>
<gene>
    <name evidence="1" type="ORF">AGLY_015433</name>
</gene>
<accession>A0A6G0T1B0</accession>
<keyword evidence="2" id="KW-1185">Reference proteome</keyword>
<reference evidence="1 2" key="1">
    <citation type="submission" date="2019-08" db="EMBL/GenBank/DDBJ databases">
        <title>The genome of the soybean aphid Biotype 1, its phylome, world population structure and adaptation to the North American continent.</title>
        <authorList>
            <person name="Giordano R."/>
            <person name="Donthu R.K."/>
            <person name="Hernandez A.G."/>
            <person name="Wright C.L."/>
            <person name="Zimin A.V."/>
        </authorList>
    </citation>
    <scope>NUCLEOTIDE SEQUENCE [LARGE SCALE GENOMIC DNA]</scope>
    <source>
        <tissue evidence="1">Whole aphids</tissue>
    </source>
</reference>
<name>A0A6G0T1B0_APHGL</name>
<protein>
    <submittedName>
        <fullName evidence="1">Uncharacterized protein</fullName>
    </submittedName>
</protein>
<sequence>MVMLENIINELHRPARKIFPRRTVITGSKDNLWQADLLDVQSHYKQNYGFKYILVVESLKNKTGKKMHKRIKLSSINLNRLKLLQPCINANIIEFADKLVMYQTCDVLYLTPECIRSDYISSYIKDYNFKMEDMKDDGKSFLFELQQIHHVKFVGIVLKRDITNQKTKITMK</sequence>
<organism evidence="1 2">
    <name type="scientific">Aphis glycines</name>
    <name type="common">Soybean aphid</name>
    <dbReference type="NCBI Taxonomy" id="307491"/>
    <lineage>
        <taxon>Eukaryota</taxon>
        <taxon>Metazoa</taxon>
        <taxon>Ecdysozoa</taxon>
        <taxon>Arthropoda</taxon>
        <taxon>Hexapoda</taxon>
        <taxon>Insecta</taxon>
        <taxon>Pterygota</taxon>
        <taxon>Neoptera</taxon>
        <taxon>Paraneoptera</taxon>
        <taxon>Hemiptera</taxon>
        <taxon>Sternorrhyncha</taxon>
        <taxon>Aphidomorpha</taxon>
        <taxon>Aphidoidea</taxon>
        <taxon>Aphididae</taxon>
        <taxon>Aphidini</taxon>
        <taxon>Aphis</taxon>
        <taxon>Aphis</taxon>
    </lineage>
</organism>
<dbReference type="AlphaFoldDB" id="A0A6G0T1B0"/>
<comment type="caution">
    <text evidence="1">The sequence shown here is derived from an EMBL/GenBank/DDBJ whole genome shotgun (WGS) entry which is preliminary data.</text>
</comment>
<dbReference type="OrthoDB" id="8040630at2759"/>